<dbReference type="Gene3D" id="2.60.20.10">
    <property type="entry name" value="Crystallins"/>
    <property type="match status" value="1"/>
</dbReference>
<feature type="domain" description="Beta/gamma crystallin 'Greek key'" evidence="3">
    <location>
        <begin position="277"/>
        <end position="317"/>
    </location>
</feature>
<keyword evidence="2" id="KW-0677">Repeat</keyword>
<sequence>MMSEDRKRYDEIENEKIFEKNPEETRKKFERDLKYTAEKYSIKTKERKWKHEDMSVKIFKDIVETLVKEDPEVLKDHGLEALHVDFIGGLIEGNKDSVKKSFLFEIVANKLNNIDVDRWDYFARDCHHLGISNSFDHLRLLKFARVCDVKGENHICFRDKEADNIYDMFRTRYTLHRQAYQHKTCNIIEKMFTEALLKADRDLCEGHPEDLLKISKTIISEDVNDYIKLTDEIFEKILHSKSPELKDAQDILNNIATRKLPKLVGEARLTEENKLRPKIQIFEEENFGGKTAEATENCPSVQNEFGMKDVLSCKLEGGKWMLCEGPDSKDGFTATQPEYNRPEWNFTVKSLKCLKK</sequence>
<dbReference type="GO" id="GO:0045088">
    <property type="term" value="P:regulation of innate immune response"/>
    <property type="evidence" value="ECO:0007669"/>
    <property type="project" value="TreeGrafter"/>
</dbReference>
<dbReference type="Pfam" id="PF00030">
    <property type="entry name" value="Crystall"/>
    <property type="match status" value="1"/>
</dbReference>
<dbReference type="InterPro" id="IPR011024">
    <property type="entry name" value="G_crystallin-like"/>
</dbReference>
<dbReference type="SMART" id="SM00247">
    <property type="entry name" value="XTALbg"/>
    <property type="match status" value="1"/>
</dbReference>
<gene>
    <name evidence="4" type="ORF">E1301_Tti022396</name>
</gene>
<keyword evidence="5" id="KW-1185">Reference proteome</keyword>
<accession>A0A5A9PIJ4</accession>
<dbReference type="Gene3D" id="1.10.3210.10">
    <property type="entry name" value="Hypothetical protein af1432"/>
    <property type="match status" value="1"/>
</dbReference>
<dbReference type="EMBL" id="SOYY01000004">
    <property type="protein sequence ID" value="KAA0721723.1"/>
    <property type="molecule type" value="Genomic_DNA"/>
</dbReference>
<evidence type="ECO:0000313" key="4">
    <source>
        <dbReference type="EMBL" id="KAA0721723.1"/>
    </source>
</evidence>
<dbReference type="GO" id="GO:0005634">
    <property type="term" value="C:nucleus"/>
    <property type="evidence" value="ECO:0007669"/>
    <property type="project" value="TreeGrafter"/>
</dbReference>
<evidence type="ECO:0000259" key="3">
    <source>
        <dbReference type="PROSITE" id="PS50915"/>
    </source>
</evidence>
<evidence type="ECO:0000256" key="2">
    <source>
        <dbReference type="ARBA" id="ARBA00022737"/>
    </source>
</evidence>
<dbReference type="PANTHER" id="PTHR11373">
    <property type="entry name" value="DEOXYNUCLEOSIDE TRIPHOSPHATE TRIPHOSPHOHYDROLASE"/>
    <property type="match status" value="1"/>
</dbReference>
<dbReference type="PROSITE" id="PS50915">
    <property type="entry name" value="CRYSTALLIN_BETA_GAMMA"/>
    <property type="match status" value="1"/>
</dbReference>
<evidence type="ECO:0000313" key="5">
    <source>
        <dbReference type="Proteomes" id="UP000324632"/>
    </source>
</evidence>
<dbReference type="SUPFAM" id="SSF109604">
    <property type="entry name" value="HD-domain/PDEase-like"/>
    <property type="match status" value="1"/>
</dbReference>
<dbReference type="Proteomes" id="UP000324632">
    <property type="component" value="Chromosome 4"/>
</dbReference>
<evidence type="ECO:0000256" key="1">
    <source>
        <dbReference type="ARBA" id="ARBA00009646"/>
    </source>
</evidence>
<organism evidence="4 5">
    <name type="scientific">Triplophysa tibetana</name>
    <dbReference type="NCBI Taxonomy" id="1572043"/>
    <lineage>
        <taxon>Eukaryota</taxon>
        <taxon>Metazoa</taxon>
        <taxon>Chordata</taxon>
        <taxon>Craniata</taxon>
        <taxon>Vertebrata</taxon>
        <taxon>Euteleostomi</taxon>
        <taxon>Actinopterygii</taxon>
        <taxon>Neopterygii</taxon>
        <taxon>Teleostei</taxon>
        <taxon>Ostariophysi</taxon>
        <taxon>Cypriniformes</taxon>
        <taxon>Nemacheilidae</taxon>
        <taxon>Triplophysa</taxon>
    </lineage>
</organism>
<dbReference type="SUPFAM" id="SSF49695">
    <property type="entry name" value="gamma-Crystallin-like"/>
    <property type="match status" value="1"/>
</dbReference>
<proteinExistence type="inferred from homology"/>
<dbReference type="GO" id="GO:0006203">
    <property type="term" value="P:dGTP catabolic process"/>
    <property type="evidence" value="ECO:0007669"/>
    <property type="project" value="TreeGrafter"/>
</dbReference>
<dbReference type="InterPro" id="IPR050135">
    <property type="entry name" value="dGTPase-like"/>
</dbReference>
<reference evidence="4 5" key="1">
    <citation type="journal article" date="2019" name="Mol. Ecol. Resour.">
        <title>Chromosome-level genome assembly of Triplophysa tibetana, a fish adapted to the harsh high-altitude environment of the Tibetan Plateau.</title>
        <authorList>
            <person name="Yang X."/>
            <person name="Liu H."/>
            <person name="Ma Z."/>
            <person name="Zou Y."/>
            <person name="Zou M."/>
            <person name="Mao Y."/>
            <person name="Li X."/>
            <person name="Wang H."/>
            <person name="Chen T."/>
            <person name="Wang W."/>
            <person name="Yang R."/>
        </authorList>
    </citation>
    <scope>NUCLEOTIDE SEQUENCE [LARGE SCALE GENOMIC DNA]</scope>
    <source>
        <strain evidence="4">TTIB1903HZAU</strain>
        <tissue evidence="4">Muscle</tissue>
    </source>
</reference>
<dbReference type="PANTHER" id="PTHR11373:SF4">
    <property type="entry name" value="DEOXYNUCLEOSIDE TRIPHOSPHATE TRIPHOSPHOHYDROLASE SAMHD1"/>
    <property type="match status" value="1"/>
</dbReference>
<protein>
    <submittedName>
        <fullName evidence="4">Deoxynucleoside triphosphate triphosphohydrolase SAMHD1</fullName>
    </submittedName>
</protein>
<keyword evidence="4" id="KW-0378">Hydrolase</keyword>
<dbReference type="AlphaFoldDB" id="A0A5A9PIJ4"/>
<dbReference type="InterPro" id="IPR001064">
    <property type="entry name" value="Beta/gamma_crystallin"/>
</dbReference>
<dbReference type="GO" id="GO:0008832">
    <property type="term" value="F:dGTPase activity"/>
    <property type="evidence" value="ECO:0007669"/>
    <property type="project" value="TreeGrafter"/>
</dbReference>
<name>A0A5A9PIJ4_9TELE</name>
<comment type="caution">
    <text evidence="4">The sequence shown here is derived from an EMBL/GenBank/DDBJ whole genome shotgun (WGS) entry which is preliminary data.</text>
</comment>
<comment type="similarity">
    <text evidence="1">Belongs to the beta/gamma-crystallin family.</text>
</comment>
<dbReference type="GO" id="GO:0051607">
    <property type="term" value="P:defense response to virus"/>
    <property type="evidence" value="ECO:0007669"/>
    <property type="project" value="TreeGrafter"/>
</dbReference>